<evidence type="ECO:0000259" key="2">
    <source>
        <dbReference type="PROSITE" id="PS50883"/>
    </source>
</evidence>
<dbReference type="GO" id="GO:0071111">
    <property type="term" value="F:cyclic-guanylate-specific phosphodiesterase activity"/>
    <property type="evidence" value="ECO:0007669"/>
    <property type="project" value="InterPro"/>
</dbReference>
<evidence type="ECO:0000259" key="3">
    <source>
        <dbReference type="PROSITE" id="PS50887"/>
    </source>
</evidence>
<dbReference type="PROSITE" id="PS50887">
    <property type="entry name" value="GGDEF"/>
    <property type="match status" value="1"/>
</dbReference>
<organism evidence="4 5">
    <name type="scientific">Leptospirillum ferrodiazotrophum</name>
    <dbReference type="NCBI Taxonomy" id="412449"/>
    <lineage>
        <taxon>Bacteria</taxon>
        <taxon>Pseudomonadati</taxon>
        <taxon>Nitrospirota</taxon>
        <taxon>Nitrospiria</taxon>
        <taxon>Nitrospirales</taxon>
        <taxon>Nitrospiraceae</taxon>
        <taxon>Leptospirillum</taxon>
    </lineage>
</organism>
<dbReference type="Gene3D" id="3.30.70.270">
    <property type="match status" value="1"/>
</dbReference>
<keyword evidence="5" id="KW-1185">Reference proteome</keyword>
<keyword evidence="1" id="KW-0472">Membrane</keyword>
<dbReference type="EMBL" id="GG693889">
    <property type="protein sequence ID" value="EES51473.1"/>
    <property type="molecule type" value="Genomic_DNA"/>
</dbReference>
<feature type="domain" description="EAL" evidence="2">
    <location>
        <begin position="578"/>
        <end position="823"/>
    </location>
</feature>
<dbReference type="CDD" id="cd01948">
    <property type="entry name" value="EAL"/>
    <property type="match status" value="1"/>
</dbReference>
<dbReference type="InterPro" id="IPR001633">
    <property type="entry name" value="EAL_dom"/>
</dbReference>
<dbReference type="InterPro" id="IPR000160">
    <property type="entry name" value="GGDEF_dom"/>
</dbReference>
<keyword evidence="1" id="KW-1133">Transmembrane helix</keyword>
<dbReference type="SMART" id="SM00267">
    <property type="entry name" value="GGDEF"/>
    <property type="match status" value="1"/>
</dbReference>
<feature type="transmembrane region" description="Helical" evidence="1">
    <location>
        <begin position="31"/>
        <end position="54"/>
    </location>
</feature>
<dbReference type="InterPro" id="IPR035919">
    <property type="entry name" value="EAL_sf"/>
</dbReference>
<dbReference type="CDD" id="cd01949">
    <property type="entry name" value="GGDEF"/>
    <property type="match status" value="1"/>
</dbReference>
<dbReference type="AlphaFoldDB" id="C6I0Z9"/>
<dbReference type="SMART" id="SM00052">
    <property type="entry name" value="EAL"/>
    <property type="match status" value="1"/>
</dbReference>
<dbReference type="InterPro" id="IPR043128">
    <property type="entry name" value="Rev_trsase/Diguanyl_cyclase"/>
</dbReference>
<evidence type="ECO:0000313" key="5">
    <source>
        <dbReference type="Proteomes" id="UP000009374"/>
    </source>
</evidence>
<reference evidence="4 5" key="1">
    <citation type="journal article" date="2009" name="Appl. Environ. Microbiol.">
        <title>Community genomic and proteomic analyses of chemoautotrophic iron-oxidizing "Leptospirillum rubarum" (Group II) and "Leptospirillum ferrodiazotrophum" (Group III) bacteria in acid mine drainage biofilms.</title>
        <authorList>
            <person name="Goltsman D.S."/>
            <person name="Denef V.J."/>
            <person name="Singer S.W."/>
            <person name="VerBerkmoes N.C."/>
            <person name="Lefsrud M."/>
            <person name="Mueller R.S."/>
            <person name="Dick G.J."/>
            <person name="Sun C.L."/>
            <person name="Wheeler K.E."/>
            <person name="Zemla A."/>
            <person name="Baker B.J."/>
            <person name="Hauser L."/>
            <person name="Land M."/>
            <person name="Shah M.B."/>
            <person name="Thelen M.P."/>
            <person name="Hettich R.L."/>
            <person name="Banfield J.F."/>
        </authorList>
    </citation>
    <scope>NUCLEOTIDE SEQUENCE [LARGE SCALE GENOMIC DNA]</scope>
</reference>
<feature type="domain" description="GGDEF" evidence="3">
    <location>
        <begin position="434"/>
        <end position="569"/>
    </location>
</feature>
<dbReference type="SUPFAM" id="SSF55073">
    <property type="entry name" value="Nucleotide cyclase"/>
    <property type="match status" value="1"/>
</dbReference>
<dbReference type="NCBIfam" id="TIGR00254">
    <property type="entry name" value="GGDEF"/>
    <property type="match status" value="1"/>
</dbReference>
<feature type="transmembrane region" description="Helical" evidence="1">
    <location>
        <begin position="199"/>
        <end position="219"/>
    </location>
</feature>
<dbReference type="PANTHER" id="PTHR33121:SF71">
    <property type="entry name" value="OXYGEN SENSOR PROTEIN DOSP"/>
    <property type="match status" value="1"/>
</dbReference>
<dbReference type="FunFam" id="3.30.70.270:FF:000001">
    <property type="entry name" value="Diguanylate cyclase domain protein"/>
    <property type="match status" value="1"/>
</dbReference>
<gene>
    <name evidence="4" type="ORF">UBAL3_96120016</name>
</gene>
<evidence type="ECO:0000313" key="4">
    <source>
        <dbReference type="EMBL" id="EES51473.1"/>
    </source>
</evidence>
<protein>
    <submittedName>
        <fullName evidence="4">Diguanylate cyclase/phosphodiesterase</fullName>
    </submittedName>
</protein>
<dbReference type="Proteomes" id="UP000009374">
    <property type="component" value="Unassembled WGS sequence"/>
</dbReference>
<dbReference type="InterPro" id="IPR050706">
    <property type="entry name" value="Cyclic-di-GMP_PDE-like"/>
</dbReference>
<dbReference type="SUPFAM" id="SSF141868">
    <property type="entry name" value="EAL domain-like"/>
    <property type="match status" value="1"/>
</dbReference>
<dbReference type="Pfam" id="PF00563">
    <property type="entry name" value="EAL"/>
    <property type="match status" value="1"/>
</dbReference>
<proteinExistence type="predicted"/>
<sequence length="823" mass="92401">MTSLKTFLKEMSVSFRERSRPQEVHGAITTLIRLGVVMGGLSAVLLAGNGVYFLKTQRELRALQAQASDVRHLRSDLHSLSASLFTMVQMRPPLTLVNRALFRGYQIQGVSMLTDMLRRNPDLLSGNLTDIRALTGLFVYSSLQNIEREGFDTPHLNRPLVPPALATQMYGLIQGLDRRIDHQERAIESRRVLIRHREMTGGIASLLLLVFFLVAFLLIESRSFSFLKTLEFEVDLTKRLLITSDVIREWKEFAKDLLFRINKSFPVKCLFTLFVTPDDTYEVYIFWNGVPEDSVRRFFEEAIEARIRQANTHLSAEKDLAFLHEMTHETAPLGEEVTRNILMETETLLLDRPQIVGIVGVGLAGKDLDPIKKTVVRGFLVSILNVLGSVKALSLYNKEIEYYAVRDPLTRLFNQRVFWELLEYEVGRAKRHRTRFVLCVIDLDDFKGVNDAYGHSTGDAFLKAMADLLINEIRLGDILARYGGDEFTLILPKTDLPGALSFIGRLKEKITEFRMDPGEGHPPVEASVSIGLAAFPDHADTHQDLFTVADQMMYRAKQAGKNTVRAPMIEEALHLHATAKRDAHLLQLIREKQVMPYFQPFIDLASGEIVGHEVLARLRDTDGQIVPAGEFIALAERAGLVATLDFDILERALSLAEERDIRGRLFFNLTPNAMAIPDFVPRIVESVQKHRIPTSQLAFEITEREAIKNIRIVETMIRELKELGFLFSIDDFGAGFSSHHYLRAFPVDYLKIDAPFIQGAGRSHAVDLAIVHSIVRLATSLGVQTVGEGIETEADLEAAKSCGVTLGQGFFLGMPAPAPQAAV</sequence>
<evidence type="ECO:0000256" key="1">
    <source>
        <dbReference type="SAM" id="Phobius"/>
    </source>
</evidence>
<dbReference type="InterPro" id="IPR029787">
    <property type="entry name" value="Nucleotide_cyclase"/>
</dbReference>
<name>C6I0Z9_9BACT</name>
<accession>C6I0Z9</accession>
<dbReference type="PROSITE" id="PS50883">
    <property type="entry name" value="EAL"/>
    <property type="match status" value="1"/>
</dbReference>
<dbReference type="Gene3D" id="3.20.20.450">
    <property type="entry name" value="EAL domain"/>
    <property type="match status" value="1"/>
</dbReference>
<keyword evidence="1" id="KW-0812">Transmembrane</keyword>
<dbReference type="PANTHER" id="PTHR33121">
    <property type="entry name" value="CYCLIC DI-GMP PHOSPHODIESTERASE PDEF"/>
    <property type="match status" value="1"/>
</dbReference>
<dbReference type="Pfam" id="PF00990">
    <property type="entry name" value="GGDEF"/>
    <property type="match status" value="1"/>
</dbReference>